<keyword evidence="4" id="KW-1185">Reference proteome</keyword>
<dbReference type="KEGG" id="egm:AYC65_13155"/>
<dbReference type="RefSeq" id="WP_059333848.1">
    <property type="nucleotide sequence ID" value="NZ_CBCSDR010000006.1"/>
</dbReference>
<name>A0A7T7V0I5_9FLAO</name>
<evidence type="ECO:0000313" key="4">
    <source>
        <dbReference type="Proteomes" id="UP000595426"/>
    </source>
</evidence>
<dbReference type="GeneID" id="93133858"/>
<accession>A0A7T7V0I5</accession>
<dbReference type="EMBL" id="CP067018">
    <property type="protein sequence ID" value="QQN59587.1"/>
    <property type="molecule type" value="Genomic_DNA"/>
</dbReference>
<dbReference type="AlphaFoldDB" id="A0A7T7V0I5"/>
<keyword evidence="2" id="KW-0812">Transmembrane</keyword>
<feature type="region of interest" description="Disordered" evidence="1">
    <location>
        <begin position="62"/>
        <end position="83"/>
    </location>
</feature>
<evidence type="ECO:0000256" key="2">
    <source>
        <dbReference type="SAM" id="Phobius"/>
    </source>
</evidence>
<dbReference type="SUPFAM" id="SSF55166">
    <property type="entry name" value="Hedgehog/DD-peptidase"/>
    <property type="match status" value="1"/>
</dbReference>
<sequence>MKNKNNTNSLNWETMLIIVIVGFIVYIFAKSKWNLDNFFKNVFSLEWWKGLLKGNVTTNPTVGGSSDGTLTEPDASGTPVGTKKKTTVVAGNPEIINQDVDNRFTYNAKYFTDREYFGVGVIPAPYRSNFSVLLLQLDRIREAWGSPVKITKGYQKPASNINEAFYNGFNLCLAVNIVPTVGKASDLINVVSRMMQDNEIVKGTIGVTNGQLYIHFSGKYKNLG</sequence>
<dbReference type="Proteomes" id="UP000595426">
    <property type="component" value="Chromosome"/>
</dbReference>
<keyword evidence="2" id="KW-0472">Membrane</keyword>
<evidence type="ECO:0000256" key="1">
    <source>
        <dbReference type="SAM" id="MobiDB-lite"/>
    </source>
</evidence>
<reference evidence="3 4" key="1">
    <citation type="submission" date="2020-12" db="EMBL/GenBank/DDBJ databases">
        <title>FDA dAtabase for Regulatory Grade micrObial Sequences (FDA-ARGOS): Supporting development and validation of Infectious Disease Dx tests.</title>
        <authorList>
            <person name="Kerrigan L."/>
            <person name="Long C."/>
            <person name="Tallon L."/>
            <person name="Sadzewicz L."/>
            <person name="Zhao X."/>
            <person name="Boylan J."/>
            <person name="Ott S."/>
            <person name="Bowen H."/>
            <person name="Vavikolanu K."/>
            <person name="Mehta A."/>
            <person name="Aluvathingal J."/>
            <person name="Nadendla S."/>
            <person name="Yan Y."/>
            <person name="Sichtig H."/>
        </authorList>
    </citation>
    <scope>NUCLEOTIDE SEQUENCE [LARGE SCALE GENOMIC DNA]</scope>
    <source>
        <strain evidence="3 4">FDAARGOS_1031</strain>
    </source>
</reference>
<dbReference type="OrthoDB" id="1454206at2"/>
<organism evidence="3 4">
    <name type="scientific">Elizabethkingia bruuniana</name>
    <dbReference type="NCBI Taxonomy" id="1756149"/>
    <lineage>
        <taxon>Bacteria</taxon>
        <taxon>Pseudomonadati</taxon>
        <taxon>Bacteroidota</taxon>
        <taxon>Flavobacteriia</taxon>
        <taxon>Flavobacteriales</taxon>
        <taxon>Weeksellaceae</taxon>
        <taxon>Elizabethkingia</taxon>
    </lineage>
</organism>
<gene>
    <name evidence="3" type="ORF">I6H88_03125</name>
</gene>
<dbReference type="InterPro" id="IPR009045">
    <property type="entry name" value="Zn_M74/Hedgehog-like"/>
</dbReference>
<evidence type="ECO:0000313" key="3">
    <source>
        <dbReference type="EMBL" id="QQN59587.1"/>
    </source>
</evidence>
<proteinExistence type="predicted"/>
<protein>
    <submittedName>
        <fullName evidence="3">Uncharacterized protein</fullName>
    </submittedName>
</protein>
<feature type="transmembrane region" description="Helical" evidence="2">
    <location>
        <begin position="12"/>
        <end position="29"/>
    </location>
</feature>
<keyword evidence="2" id="KW-1133">Transmembrane helix</keyword>